<dbReference type="EMBL" id="CP165644">
    <property type="protein sequence ID" value="XDU66390.1"/>
    <property type="molecule type" value="Genomic_DNA"/>
</dbReference>
<sequence>MANSNFFGQLRETRLSETVENIAGERLKVASTQNEIKSAFEEAYSDLGYKAEIKFSTPEETPELKDKAGTAYVSSTGVHTMIININAKENSTKSGLIGTISEEGSHIINGAKGRQIETGTEEKGLESTRRATNSYFQDKYKDDKTTISMKSDGAIDTSKLGVNVGDRPEYEDIFTIKNSLYKGLSDNQIVEKVGKDYNWEGVNYRNLVEEIMQKDHDNSLLSYIKDHVGEKITIAVISTLARKYLIGKGLSNAAATKAGGWIAFGLFTVNEVSKLKEFRNFGSNGRAALILALGKERERFNSAVKAASWESNYIKNNFYNGAKKIENENNFDIFYQTEYLLWQQTYEKWPKEHQEFFKNAINASGKGKELNTIIKSQKRYYRFINSGYYKNSNGKNIYYPAGSPNWYNRRNGETNWNVWNSF</sequence>
<accession>A0AB39VGI4</accession>
<dbReference type="RefSeq" id="WP_369710743.1">
    <property type="nucleotide sequence ID" value="NZ_CP165644.1"/>
</dbReference>
<name>A0AB39VGI4_9FUSO</name>
<gene>
    <name evidence="1" type="ORF">AB8B22_08225</name>
</gene>
<dbReference type="KEGG" id="lrug:AB8B22_08225"/>
<protein>
    <submittedName>
        <fullName evidence="1">Uncharacterized protein</fullName>
    </submittedName>
</protein>
<reference evidence="1" key="1">
    <citation type="submission" date="2024-07" db="EMBL/GenBank/DDBJ databases">
        <authorList>
            <person name="Li X.-J."/>
            <person name="Wang X."/>
        </authorList>
    </citation>
    <scope>NUCLEOTIDE SEQUENCE</scope>
    <source>
        <strain evidence="1">HSP-334</strain>
    </source>
</reference>
<organism evidence="1">
    <name type="scientific">Leptotrichia rugosa</name>
    <dbReference type="NCBI Taxonomy" id="3239302"/>
    <lineage>
        <taxon>Bacteria</taxon>
        <taxon>Fusobacteriati</taxon>
        <taxon>Fusobacteriota</taxon>
        <taxon>Fusobacteriia</taxon>
        <taxon>Fusobacteriales</taxon>
        <taxon>Leptotrichiaceae</taxon>
        <taxon>Leptotrichia</taxon>
    </lineage>
</organism>
<evidence type="ECO:0000313" key="1">
    <source>
        <dbReference type="EMBL" id="XDU66390.1"/>
    </source>
</evidence>
<proteinExistence type="predicted"/>
<dbReference type="AlphaFoldDB" id="A0AB39VGI4"/>